<dbReference type="PANTHER" id="PTHR30511">
    <property type="entry name" value="ALANINE RACEMASE"/>
    <property type="match status" value="1"/>
</dbReference>
<comment type="cofactor">
    <cofactor evidence="2 5 6">
        <name>pyridoxal 5'-phosphate</name>
        <dbReference type="ChEBI" id="CHEBI:597326"/>
    </cofactor>
</comment>
<dbReference type="GO" id="GO:0005829">
    <property type="term" value="C:cytosol"/>
    <property type="evidence" value="ECO:0007669"/>
    <property type="project" value="TreeGrafter"/>
</dbReference>
<dbReference type="GO" id="GO:0030632">
    <property type="term" value="P:D-alanine biosynthetic process"/>
    <property type="evidence" value="ECO:0007669"/>
    <property type="project" value="UniProtKB-UniRule"/>
</dbReference>
<dbReference type="Gene3D" id="2.40.37.10">
    <property type="entry name" value="Lyase, Ornithine Decarboxylase, Chain A, domain 1"/>
    <property type="match status" value="1"/>
</dbReference>
<keyword evidence="4 5" id="KW-0413">Isomerase</keyword>
<evidence type="ECO:0000256" key="5">
    <source>
        <dbReference type="HAMAP-Rule" id="MF_01201"/>
    </source>
</evidence>
<evidence type="ECO:0000256" key="2">
    <source>
        <dbReference type="ARBA" id="ARBA00001933"/>
    </source>
</evidence>
<evidence type="ECO:0000256" key="4">
    <source>
        <dbReference type="ARBA" id="ARBA00023235"/>
    </source>
</evidence>
<dbReference type="Gene3D" id="3.20.20.10">
    <property type="entry name" value="Alanine racemase"/>
    <property type="match status" value="1"/>
</dbReference>
<feature type="active site" description="Proton acceptor; specific for D-alanine" evidence="5">
    <location>
        <position position="38"/>
    </location>
</feature>
<dbReference type="GO" id="GO:0009252">
    <property type="term" value="P:peptidoglycan biosynthetic process"/>
    <property type="evidence" value="ECO:0007669"/>
    <property type="project" value="TreeGrafter"/>
</dbReference>
<feature type="active site" description="Proton acceptor; specific for L-alanine" evidence="5">
    <location>
        <position position="267"/>
    </location>
</feature>
<dbReference type="GO" id="GO:0030170">
    <property type="term" value="F:pyridoxal phosphate binding"/>
    <property type="evidence" value="ECO:0007669"/>
    <property type="project" value="UniProtKB-UniRule"/>
</dbReference>
<evidence type="ECO:0000256" key="1">
    <source>
        <dbReference type="ARBA" id="ARBA00000316"/>
    </source>
</evidence>
<feature type="binding site" evidence="5 7">
    <location>
        <position position="315"/>
    </location>
    <ligand>
        <name>substrate</name>
    </ligand>
</feature>
<dbReference type="InterPro" id="IPR000821">
    <property type="entry name" value="Ala_racemase"/>
</dbReference>
<gene>
    <name evidence="9" type="ORF">ADU74_01950</name>
</gene>
<keyword evidence="3 5" id="KW-0663">Pyridoxal phosphate</keyword>
<accession>A0A9Q1ZD66</accession>
<dbReference type="InterPro" id="IPR011079">
    <property type="entry name" value="Ala_racemase_C"/>
</dbReference>
<feature type="modified residue" description="N6-(pyridoxal phosphate)lysine" evidence="5 6">
    <location>
        <position position="38"/>
    </location>
</feature>
<proteinExistence type="inferred from homology"/>
<protein>
    <recommendedName>
        <fullName evidence="5">Alanine racemase</fullName>
        <ecNumber evidence="5">5.1.1.1</ecNumber>
    </recommendedName>
</protein>
<dbReference type="EMBL" id="LGVR01000006">
    <property type="protein sequence ID" value="KOA90051.1"/>
    <property type="molecule type" value="Genomic_DNA"/>
</dbReference>
<dbReference type="PROSITE" id="PS00395">
    <property type="entry name" value="ALANINE_RACEMASE"/>
    <property type="match status" value="1"/>
</dbReference>
<dbReference type="PRINTS" id="PR00992">
    <property type="entry name" value="ALARACEMASE"/>
</dbReference>
<dbReference type="InterPro" id="IPR001608">
    <property type="entry name" value="Ala_racemase_N"/>
</dbReference>
<comment type="function">
    <text evidence="5">Catalyzes the interconversion of L-alanine and D-alanine. May also act on other amino acids.</text>
</comment>
<dbReference type="InterPro" id="IPR020622">
    <property type="entry name" value="Ala_racemase_pyridoxalP-BS"/>
</dbReference>
<evidence type="ECO:0000256" key="3">
    <source>
        <dbReference type="ARBA" id="ARBA00022898"/>
    </source>
</evidence>
<dbReference type="SUPFAM" id="SSF50621">
    <property type="entry name" value="Alanine racemase C-terminal domain-like"/>
    <property type="match status" value="1"/>
</dbReference>
<comment type="caution">
    <text evidence="9">The sequence shown here is derived from an EMBL/GenBank/DDBJ whole genome shotgun (WGS) entry which is preliminary data.</text>
</comment>
<name>A0A9Q1ZD66_CLOBO</name>
<evidence type="ECO:0000256" key="7">
    <source>
        <dbReference type="PIRSR" id="PIRSR600821-52"/>
    </source>
</evidence>
<dbReference type="SMART" id="SM01005">
    <property type="entry name" value="Ala_racemase_C"/>
    <property type="match status" value="1"/>
</dbReference>
<dbReference type="InterPro" id="IPR009006">
    <property type="entry name" value="Ala_racemase/Decarboxylase_C"/>
</dbReference>
<evidence type="ECO:0000259" key="8">
    <source>
        <dbReference type="SMART" id="SM01005"/>
    </source>
</evidence>
<organism evidence="9 10">
    <name type="scientific">Clostridium botulinum</name>
    <dbReference type="NCBI Taxonomy" id="1491"/>
    <lineage>
        <taxon>Bacteria</taxon>
        <taxon>Bacillati</taxon>
        <taxon>Bacillota</taxon>
        <taxon>Clostridia</taxon>
        <taxon>Eubacteriales</taxon>
        <taxon>Clostridiaceae</taxon>
        <taxon>Clostridium</taxon>
    </lineage>
</organism>
<reference evidence="9 10" key="1">
    <citation type="submission" date="2015-07" db="EMBL/GenBank/DDBJ databases">
        <title>Draft genome sequences of 17 French Clostridium botulinum group III.</title>
        <authorList>
            <person name="Woudstra C."/>
            <person name="Le Marechal C."/>
            <person name="Souillard R."/>
            <person name="Bayon-Auboyer M.-H."/>
            <person name="Dessouter D."/>
            <person name="Fach P."/>
        </authorList>
    </citation>
    <scope>NUCLEOTIDE SEQUENCE [LARGE SCALE GENOMIC DNA]</scope>
    <source>
        <strain evidence="9 10">12LNRI-CD</strain>
    </source>
</reference>
<dbReference type="NCBIfam" id="TIGR00492">
    <property type="entry name" value="alr"/>
    <property type="match status" value="1"/>
</dbReference>
<comment type="similarity">
    <text evidence="5">Belongs to the alanine racemase family.</text>
</comment>
<dbReference type="AlphaFoldDB" id="A0A9Q1ZD66"/>
<evidence type="ECO:0000313" key="9">
    <source>
        <dbReference type="EMBL" id="KOA90051.1"/>
    </source>
</evidence>
<feature type="domain" description="Alanine racemase C-terminal" evidence="8">
    <location>
        <begin position="246"/>
        <end position="375"/>
    </location>
</feature>
<dbReference type="CDD" id="cd00430">
    <property type="entry name" value="PLPDE_III_AR"/>
    <property type="match status" value="1"/>
</dbReference>
<dbReference type="FunFam" id="3.20.20.10:FF:000002">
    <property type="entry name" value="Alanine racemase"/>
    <property type="match status" value="1"/>
</dbReference>
<sequence length="387" mass="43452">MFKHLRPVWAEINLDNLAFNVKEIKKISSSKEIIGIVKADAYGHGALDVAPTLIENGATGLAVAVINEGVELRRGGIECPIMVLGFTAPTLIDTLLRHDIEQTVFSLEYAKQLSGVAEKMHKKIKIHIAVDTGMGRIGFLPNKESVQDVKKISNLPNVEIKGIFTHFSTADESNKEYTYYQLKKFNEFYDELKKENINIQTRHIANSAAIMELSETQFEGVRPGIILYGYYPSNQVDKSKLKLKPVMELKTNIVHIKKISSGKYISYGRKFKTERESIIATLPVGYADGYTRLLFNKAKVIINGQFAPIIGRICMDQCMVDITDIKGDIKIGDEVILMGQENGIKIDADDIASMLGTINYEVVCMISKRVPRVYIKNEEVVKIRNYV</sequence>
<dbReference type="Pfam" id="PF00842">
    <property type="entry name" value="Ala_racemase_C"/>
    <property type="match status" value="1"/>
</dbReference>
<evidence type="ECO:0000256" key="6">
    <source>
        <dbReference type="PIRSR" id="PIRSR600821-50"/>
    </source>
</evidence>
<dbReference type="RefSeq" id="WP_013724630.1">
    <property type="nucleotide sequence ID" value="NZ_LGVO01000054.1"/>
</dbReference>
<dbReference type="FunFam" id="2.40.37.10:FF:000006">
    <property type="entry name" value="Alanine racemase"/>
    <property type="match status" value="1"/>
</dbReference>
<comment type="pathway">
    <text evidence="5">Amino-acid biosynthesis; D-alanine biosynthesis; D-alanine from L-alanine: step 1/1.</text>
</comment>
<feature type="binding site" evidence="5 7">
    <location>
        <position position="136"/>
    </location>
    <ligand>
        <name>substrate</name>
    </ligand>
</feature>
<dbReference type="HAMAP" id="MF_01201">
    <property type="entry name" value="Ala_racemase"/>
    <property type="match status" value="1"/>
</dbReference>
<dbReference type="PANTHER" id="PTHR30511:SF0">
    <property type="entry name" value="ALANINE RACEMASE, CATABOLIC-RELATED"/>
    <property type="match status" value="1"/>
</dbReference>
<dbReference type="InterPro" id="IPR029066">
    <property type="entry name" value="PLP-binding_barrel"/>
</dbReference>
<dbReference type="GO" id="GO:0008784">
    <property type="term" value="F:alanine racemase activity"/>
    <property type="evidence" value="ECO:0007669"/>
    <property type="project" value="UniProtKB-UniRule"/>
</dbReference>
<dbReference type="Pfam" id="PF01168">
    <property type="entry name" value="Ala_racemase_N"/>
    <property type="match status" value="1"/>
</dbReference>
<evidence type="ECO:0000313" key="10">
    <source>
        <dbReference type="Proteomes" id="UP000037540"/>
    </source>
</evidence>
<dbReference type="SUPFAM" id="SSF51419">
    <property type="entry name" value="PLP-binding barrel"/>
    <property type="match status" value="1"/>
</dbReference>
<dbReference type="EC" id="5.1.1.1" evidence="5"/>
<comment type="catalytic activity">
    <reaction evidence="1 5">
        <text>L-alanine = D-alanine</text>
        <dbReference type="Rhea" id="RHEA:20249"/>
        <dbReference type="ChEBI" id="CHEBI:57416"/>
        <dbReference type="ChEBI" id="CHEBI:57972"/>
        <dbReference type="EC" id="5.1.1.1"/>
    </reaction>
</comment>
<dbReference type="Proteomes" id="UP000037540">
    <property type="component" value="Unassembled WGS sequence"/>
</dbReference>